<evidence type="ECO:0000259" key="6">
    <source>
        <dbReference type="Pfam" id="PF10590"/>
    </source>
</evidence>
<gene>
    <name evidence="7" type="primary">pdxH_8</name>
    <name evidence="7" type="ORF">SDC9_70934</name>
</gene>
<protein>
    <submittedName>
        <fullName evidence="7">Pyridoxine/pyridoxamine 5'-phosphate oxidase</fullName>
        <ecNumber evidence="7">1.4.3.5</ecNumber>
    </submittedName>
</protein>
<evidence type="ECO:0000256" key="3">
    <source>
        <dbReference type="ARBA" id="ARBA00022643"/>
    </source>
</evidence>
<dbReference type="PIRSF" id="PIRSF000190">
    <property type="entry name" value="Pyd_amn-ph_oxd"/>
    <property type="match status" value="1"/>
</dbReference>
<proteinExistence type="inferred from homology"/>
<dbReference type="GO" id="GO:0010181">
    <property type="term" value="F:FMN binding"/>
    <property type="evidence" value="ECO:0007669"/>
    <property type="project" value="InterPro"/>
</dbReference>
<dbReference type="PROSITE" id="PS01064">
    <property type="entry name" value="PYRIDOX_OXIDASE"/>
    <property type="match status" value="1"/>
</dbReference>
<accession>A0A644Y775</accession>
<keyword evidence="4 7" id="KW-0560">Oxidoreductase</keyword>
<dbReference type="NCBIfam" id="NF004231">
    <property type="entry name" value="PRK05679.1"/>
    <property type="match status" value="1"/>
</dbReference>
<dbReference type="InterPro" id="IPR019740">
    <property type="entry name" value="Pyridox_Oxase_CS"/>
</dbReference>
<feature type="domain" description="Pyridoxamine 5'-phosphate oxidase N-terminal" evidence="5">
    <location>
        <begin position="36"/>
        <end position="152"/>
    </location>
</feature>
<reference evidence="7" key="1">
    <citation type="submission" date="2019-08" db="EMBL/GenBank/DDBJ databases">
        <authorList>
            <person name="Kucharzyk K."/>
            <person name="Murdoch R.W."/>
            <person name="Higgins S."/>
            <person name="Loffler F."/>
        </authorList>
    </citation>
    <scope>NUCLEOTIDE SEQUENCE</scope>
</reference>
<sequence>MRRNYINKPIREIDMKGNPFEQFSLWFDESLSIETAEANAMVLSTCGKDNRPSSRVVLLKKFDEKGFTFFTNYESHKGEDILFNPNVALLFFWEKSMRQVRIEGIAEKTTAEESDEYFYSRPAESRITAAYSKQSKELRSKDIFKQKLDNIFNSGAYVKRPDNWGGYRVQPLLFEFWQGGPGRLHDRFEYKRGDDLLWTFKRLYP</sequence>
<name>A0A644Y775_9ZZZZ</name>
<dbReference type="HAMAP" id="MF_01629">
    <property type="entry name" value="PdxH"/>
    <property type="match status" value="1"/>
</dbReference>
<keyword evidence="3" id="KW-0288">FMN</keyword>
<dbReference type="NCBIfam" id="TIGR00558">
    <property type="entry name" value="pdxH"/>
    <property type="match status" value="1"/>
</dbReference>
<dbReference type="GO" id="GO:0008615">
    <property type="term" value="P:pyridoxine biosynthetic process"/>
    <property type="evidence" value="ECO:0007669"/>
    <property type="project" value="InterPro"/>
</dbReference>
<dbReference type="SUPFAM" id="SSF50475">
    <property type="entry name" value="FMN-binding split barrel"/>
    <property type="match status" value="1"/>
</dbReference>
<feature type="domain" description="Pyridoxine 5'-phosphate oxidase dimerisation C-terminal" evidence="6">
    <location>
        <begin position="164"/>
        <end position="205"/>
    </location>
</feature>
<dbReference type="PANTHER" id="PTHR10851:SF0">
    <property type="entry name" value="PYRIDOXINE-5'-PHOSPHATE OXIDASE"/>
    <property type="match status" value="1"/>
</dbReference>
<evidence type="ECO:0000256" key="2">
    <source>
        <dbReference type="ARBA" id="ARBA00022630"/>
    </source>
</evidence>
<dbReference type="Pfam" id="PF10590">
    <property type="entry name" value="PNP_phzG_C"/>
    <property type="match status" value="1"/>
</dbReference>
<organism evidence="7">
    <name type="scientific">bioreactor metagenome</name>
    <dbReference type="NCBI Taxonomy" id="1076179"/>
    <lineage>
        <taxon>unclassified sequences</taxon>
        <taxon>metagenomes</taxon>
        <taxon>ecological metagenomes</taxon>
    </lineage>
</organism>
<dbReference type="GO" id="GO:0004733">
    <property type="term" value="F:pyridoxamine phosphate oxidase activity"/>
    <property type="evidence" value="ECO:0007669"/>
    <property type="project" value="UniProtKB-EC"/>
</dbReference>
<dbReference type="InterPro" id="IPR012349">
    <property type="entry name" value="Split_barrel_FMN-bd"/>
</dbReference>
<evidence type="ECO:0000256" key="4">
    <source>
        <dbReference type="ARBA" id="ARBA00023002"/>
    </source>
</evidence>
<dbReference type="Pfam" id="PF01243">
    <property type="entry name" value="PNPOx_N"/>
    <property type="match status" value="1"/>
</dbReference>
<comment type="caution">
    <text evidence="7">The sequence shown here is derived from an EMBL/GenBank/DDBJ whole genome shotgun (WGS) entry which is preliminary data.</text>
</comment>
<evidence type="ECO:0000256" key="1">
    <source>
        <dbReference type="ARBA" id="ARBA00001917"/>
    </source>
</evidence>
<dbReference type="InterPro" id="IPR011576">
    <property type="entry name" value="Pyridox_Oxase_N"/>
</dbReference>
<dbReference type="Gene3D" id="2.30.110.10">
    <property type="entry name" value="Electron Transport, Fmn-binding Protein, Chain A"/>
    <property type="match status" value="1"/>
</dbReference>
<dbReference type="AlphaFoldDB" id="A0A644Y775"/>
<keyword evidence="2" id="KW-0285">Flavoprotein</keyword>
<dbReference type="PANTHER" id="PTHR10851">
    <property type="entry name" value="PYRIDOXINE-5-PHOSPHATE OXIDASE"/>
    <property type="match status" value="1"/>
</dbReference>
<dbReference type="EC" id="1.4.3.5" evidence="7"/>
<dbReference type="EMBL" id="VSSQ01004266">
    <property type="protein sequence ID" value="MPM24452.1"/>
    <property type="molecule type" value="Genomic_DNA"/>
</dbReference>
<evidence type="ECO:0000259" key="5">
    <source>
        <dbReference type="Pfam" id="PF01243"/>
    </source>
</evidence>
<dbReference type="InterPro" id="IPR019576">
    <property type="entry name" value="Pyridoxamine_oxidase_dimer_C"/>
</dbReference>
<evidence type="ECO:0000313" key="7">
    <source>
        <dbReference type="EMBL" id="MPM24452.1"/>
    </source>
</evidence>
<dbReference type="InterPro" id="IPR000659">
    <property type="entry name" value="Pyridox_Oxase"/>
</dbReference>
<comment type="cofactor">
    <cofactor evidence="1">
        <name>FMN</name>
        <dbReference type="ChEBI" id="CHEBI:58210"/>
    </cofactor>
</comment>